<keyword evidence="3" id="KW-1185">Reference proteome</keyword>
<gene>
    <name evidence="2" type="ORF">CEK71_20665</name>
</gene>
<dbReference type="AlphaFoldDB" id="A0A1Z4C408"/>
<name>A0A1Z4C408_9GAMM</name>
<reference evidence="2 3" key="1">
    <citation type="submission" date="2017-06" db="EMBL/GenBank/DDBJ databases">
        <title>Genome Sequencing of the methanotroph Methylovulum psychrotolerants str. HV10-M2 isolated from a high-altitude environment.</title>
        <authorList>
            <person name="Mateos-Rivera A."/>
        </authorList>
    </citation>
    <scope>NUCLEOTIDE SEQUENCE [LARGE SCALE GENOMIC DNA]</scope>
    <source>
        <strain evidence="2 3">HV10_M2</strain>
    </source>
</reference>
<dbReference type="EMBL" id="CP022129">
    <property type="protein sequence ID" value="ASF48281.1"/>
    <property type="molecule type" value="Genomic_DNA"/>
</dbReference>
<dbReference type="RefSeq" id="WP_088621151.1">
    <property type="nucleotide sequence ID" value="NZ_CP022129.1"/>
</dbReference>
<keyword evidence="1" id="KW-0472">Membrane</keyword>
<accession>A0A1Z4C408</accession>
<sequence>MNKAKPIEELTQAYQQGFLSEQDYNARLAQLSDISDDETGANSTLLDESGQLIKQALKSDMAADMAKGAAGGAVIASVVPLVGTLTGAAVGAAFGAFKNLTKN</sequence>
<feature type="transmembrane region" description="Helical" evidence="1">
    <location>
        <begin position="69"/>
        <end position="97"/>
    </location>
</feature>
<evidence type="ECO:0000313" key="3">
    <source>
        <dbReference type="Proteomes" id="UP000197019"/>
    </source>
</evidence>
<protein>
    <recommendedName>
        <fullName evidence="4">SHOCT domain-containing protein</fullName>
    </recommendedName>
</protein>
<evidence type="ECO:0000313" key="2">
    <source>
        <dbReference type="EMBL" id="ASF48281.1"/>
    </source>
</evidence>
<keyword evidence="1" id="KW-1133">Transmembrane helix</keyword>
<dbReference type="KEGG" id="mpsy:CEK71_20665"/>
<organism evidence="2 3">
    <name type="scientific">Methylovulum psychrotolerans</name>
    <dbReference type="NCBI Taxonomy" id="1704499"/>
    <lineage>
        <taxon>Bacteria</taxon>
        <taxon>Pseudomonadati</taxon>
        <taxon>Pseudomonadota</taxon>
        <taxon>Gammaproteobacteria</taxon>
        <taxon>Methylococcales</taxon>
        <taxon>Methylococcaceae</taxon>
        <taxon>Methylovulum</taxon>
    </lineage>
</organism>
<evidence type="ECO:0008006" key="4">
    <source>
        <dbReference type="Google" id="ProtNLM"/>
    </source>
</evidence>
<keyword evidence="1" id="KW-0812">Transmembrane</keyword>
<evidence type="ECO:0000256" key="1">
    <source>
        <dbReference type="SAM" id="Phobius"/>
    </source>
</evidence>
<dbReference type="Proteomes" id="UP000197019">
    <property type="component" value="Chromosome"/>
</dbReference>
<proteinExistence type="predicted"/>